<name>A0AAD7N9I6_9AGAR</name>
<sequence length="407" mass="44805">MSNTAQVRSLLAQRDAAMEVNAEKGTATLPIYNKTHKPLPGSRITYLACLTLRSLVLASDELLFEIFGSIISIWPGPSKMEDCVEQQLQEELIHAEKYWEENKDLVRQQLVSIRTTLATLQLEFVPSEALAAFVCEHTETGNIAQFEGVLMAMHHRHREYSNRIYILPFLPLIEGLLDAERLSAVNGLRPGHDFDVLTIATAIAVVHECRHLVGSVLHGSQYRTPVLIQGEFAPLVDDESWLVIGLGLELQGESVASGWYELSRYGSLAGPLLVSNSSAPTLATSELLLAGHIGTGSLGHLSVQAAESEAERVRSGTFIKAERFFVQVLTYPVLGYGFPIEAISQTSNSSISIRDPQQPMPTWTMARTPSSPVSEHSVPRTALTMITPHNVGYRTYLNPSKSLFSSR</sequence>
<proteinExistence type="predicted"/>
<dbReference type="EMBL" id="JARJLG010000080">
    <property type="protein sequence ID" value="KAJ7750950.1"/>
    <property type="molecule type" value="Genomic_DNA"/>
</dbReference>
<reference evidence="1" key="1">
    <citation type="submission" date="2023-03" db="EMBL/GenBank/DDBJ databases">
        <title>Massive genome expansion in bonnet fungi (Mycena s.s.) driven by repeated elements and novel gene families across ecological guilds.</title>
        <authorList>
            <consortium name="Lawrence Berkeley National Laboratory"/>
            <person name="Harder C.B."/>
            <person name="Miyauchi S."/>
            <person name="Viragh M."/>
            <person name="Kuo A."/>
            <person name="Thoen E."/>
            <person name="Andreopoulos B."/>
            <person name="Lu D."/>
            <person name="Skrede I."/>
            <person name="Drula E."/>
            <person name="Henrissat B."/>
            <person name="Morin E."/>
            <person name="Kohler A."/>
            <person name="Barry K."/>
            <person name="LaButti K."/>
            <person name="Morin E."/>
            <person name="Salamov A."/>
            <person name="Lipzen A."/>
            <person name="Mereny Z."/>
            <person name="Hegedus B."/>
            <person name="Baldrian P."/>
            <person name="Stursova M."/>
            <person name="Weitz H."/>
            <person name="Taylor A."/>
            <person name="Grigoriev I.V."/>
            <person name="Nagy L.G."/>
            <person name="Martin F."/>
            <person name="Kauserud H."/>
        </authorList>
    </citation>
    <scope>NUCLEOTIDE SEQUENCE</scope>
    <source>
        <strain evidence="1">CBHHK188m</strain>
    </source>
</reference>
<evidence type="ECO:0000313" key="2">
    <source>
        <dbReference type="Proteomes" id="UP001215280"/>
    </source>
</evidence>
<gene>
    <name evidence="1" type="ORF">DFH07DRAFT_827059</name>
</gene>
<dbReference type="AlphaFoldDB" id="A0AAD7N9I6"/>
<evidence type="ECO:0000313" key="1">
    <source>
        <dbReference type="EMBL" id="KAJ7750950.1"/>
    </source>
</evidence>
<dbReference type="Proteomes" id="UP001215280">
    <property type="component" value="Unassembled WGS sequence"/>
</dbReference>
<organism evidence="1 2">
    <name type="scientific">Mycena maculata</name>
    <dbReference type="NCBI Taxonomy" id="230809"/>
    <lineage>
        <taxon>Eukaryota</taxon>
        <taxon>Fungi</taxon>
        <taxon>Dikarya</taxon>
        <taxon>Basidiomycota</taxon>
        <taxon>Agaricomycotina</taxon>
        <taxon>Agaricomycetes</taxon>
        <taxon>Agaricomycetidae</taxon>
        <taxon>Agaricales</taxon>
        <taxon>Marasmiineae</taxon>
        <taxon>Mycenaceae</taxon>
        <taxon>Mycena</taxon>
    </lineage>
</organism>
<accession>A0AAD7N9I6</accession>
<protein>
    <submittedName>
        <fullName evidence="1">Uncharacterized protein</fullName>
    </submittedName>
</protein>
<comment type="caution">
    <text evidence="1">The sequence shown here is derived from an EMBL/GenBank/DDBJ whole genome shotgun (WGS) entry which is preliminary data.</text>
</comment>
<keyword evidence="2" id="KW-1185">Reference proteome</keyword>